<dbReference type="InterPro" id="IPR007349">
    <property type="entry name" value="DUF418"/>
</dbReference>
<proteinExistence type="predicted"/>
<evidence type="ECO:0000256" key="1">
    <source>
        <dbReference type="SAM" id="MobiDB-lite"/>
    </source>
</evidence>
<dbReference type="PANTHER" id="PTHR30590:SF2">
    <property type="entry name" value="INNER MEMBRANE PROTEIN"/>
    <property type="match status" value="1"/>
</dbReference>
<feature type="transmembrane region" description="Helical" evidence="2">
    <location>
        <begin position="256"/>
        <end position="277"/>
    </location>
</feature>
<keyword evidence="2" id="KW-1133">Transmembrane helix</keyword>
<dbReference type="EMBL" id="FMHW01000002">
    <property type="protein sequence ID" value="SCL40913.1"/>
    <property type="molecule type" value="Genomic_DNA"/>
</dbReference>
<feature type="transmembrane region" description="Helical" evidence="2">
    <location>
        <begin position="320"/>
        <end position="339"/>
    </location>
</feature>
<gene>
    <name evidence="4" type="ORF">GA0074692_6046</name>
</gene>
<feature type="region of interest" description="Disordered" evidence="1">
    <location>
        <begin position="1"/>
        <end position="43"/>
    </location>
</feature>
<feature type="transmembrane region" description="Helical" evidence="2">
    <location>
        <begin position="100"/>
        <end position="116"/>
    </location>
</feature>
<keyword evidence="5" id="KW-1185">Reference proteome</keyword>
<accession>A0A1C6TH81</accession>
<dbReference type="InterPro" id="IPR052529">
    <property type="entry name" value="Bact_Transport_Assoc"/>
</dbReference>
<evidence type="ECO:0000313" key="5">
    <source>
        <dbReference type="Proteomes" id="UP000198959"/>
    </source>
</evidence>
<dbReference type="PANTHER" id="PTHR30590">
    <property type="entry name" value="INNER MEMBRANE PROTEIN"/>
    <property type="match status" value="1"/>
</dbReference>
<dbReference type="Pfam" id="PF04235">
    <property type="entry name" value="DUF418"/>
    <property type="match status" value="1"/>
</dbReference>
<evidence type="ECO:0000313" key="4">
    <source>
        <dbReference type="EMBL" id="SCL40913.1"/>
    </source>
</evidence>
<evidence type="ECO:0000259" key="3">
    <source>
        <dbReference type="Pfam" id="PF04235"/>
    </source>
</evidence>
<dbReference type="OrthoDB" id="9807744at2"/>
<dbReference type="Proteomes" id="UP000198959">
    <property type="component" value="Unassembled WGS sequence"/>
</dbReference>
<sequence length="371" mass="39792">MPSNDPNPVGVVDTSPGTPPSPVRPQPPSRRQQTTGDASGPRAAGERIVALDVLRGFALCGILLANVKPIAHRDTELDSGPGAEQSVLADILHVLVDQRFFPIFSLLFGIGFSMLLRSARARTDRPRTVLARRLSVLLLIGLVHLLGLWRGDVLTAYAAVGLLVLLPSTWLPRAVVAALGGVLTVLSLTVLGGWYSLIPGLFLLGSALTRYGVIEAVDRAVRGPVLLGLAFALGAVPAVLAQLHSDSDPEGSIFRIAYPTAGLLLAGVYVCGLLLLLRTPLRGLLTGVLAPLGRMALTNYLSATVLVLAVASLVPGSDTWSAGTVVVVAGAILALQWLWSVLWLRWYRQGPVEWLWRWATWWQRPPLRRAR</sequence>
<evidence type="ECO:0000256" key="2">
    <source>
        <dbReference type="SAM" id="Phobius"/>
    </source>
</evidence>
<feature type="transmembrane region" description="Helical" evidence="2">
    <location>
        <begin position="225"/>
        <end position="244"/>
    </location>
</feature>
<feature type="transmembrane region" description="Helical" evidence="2">
    <location>
        <begin position="178"/>
        <end position="204"/>
    </location>
</feature>
<feature type="transmembrane region" description="Helical" evidence="2">
    <location>
        <begin position="136"/>
        <end position="166"/>
    </location>
</feature>
<feature type="compositionally biased region" description="Pro residues" evidence="1">
    <location>
        <begin position="17"/>
        <end position="28"/>
    </location>
</feature>
<keyword evidence="2" id="KW-0812">Transmembrane</keyword>
<keyword evidence="2" id="KW-0472">Membrane</keyword>
<dbReference type="RefSeq" id="WP_091650426.1">
    <property type="nucleotide sequence ID" value="NZ_FMHW01000002.1"/>
</dbReference>
<protein>
    <submittedName>
        <fullName evidence="4">Uncharacterized membrane protein YeiB</fullName>
    </submittedName>
</protein>
<name>A0A1C6TH81_9ACTN</name>
<reference evidence="5" key="1">
    <citation type="submission" date="2016-06" db="EMBL/GenBank/DDBJ databases">
        <authorList>
            <person name="Varghese N."/>
            <person name="Submissions Spin"/>
        </authorList>
    </citation>
    <scope>NUCLEOTIDE SEQUENCE [LARGE SCALE GENOMIC DNA]</scope>
    <source>
        <strain evidence="5">DSM 43817</strain>
    </source>
</reference>
<dbReference type="AlphaFoldDB" id="A0A1C6TH81"/>
<feature type="domain" description="DUF418" evidence="3">
    <location>
        <begin position="226"/>
        <end position="363"/>
    </location>
</feature>
<dbReference type="STRING" id="145854.GA0074692_6046"/>
<feature type="transmembrane region" description="Helical" evidence="2">
    <location>
        <begin position="297"/>
        <end position="314"/>
    </location>
</feature>
<organism evidence="4 5">
    <name type="scientific">Micromonospora pallida</name>
    <dbReference type="NCBI Taxonomy" id="145854"/>
    <lineage>
        <taxon>Bacteria</taxon>
        <taxon>Bacillati</taxon>
        <taxon>Actinomycetota</taxon>
        <taxon>Actinomycetes</taxon>
        <taxon>Micromonosporales</taxon>
        <taxon>Micromonosporaceae</taxon>
        <taxon>Micromonospora</taxon>
    </lineage>
</organism>